<gene>
    <name evidence="1" type="ORF">M431DRAFT_508928</name>
</gene>
<dbReference type="AlphaFoldDB" id="A0A2T4A9Z7"/>
<organism evidence="1 2">
    <name type="scientific">Trichoderma harzianum CBS 226.95</name>
    <dbReference type="NCBI Taxonomy" id="983964"/>
    <lineage>
        <taxon>Eukaryota</taxon>
        <taxon>Fungi</taxon>
        <taxon>Dikarya</taxon>
        <taxon>Ascomycota</taxon>
        <taxon>Pezizomycotina</taxon>
        <taxon>Sordariomycetes</taxon>
        <taxon>Hypocreomycetidae</taxon>
        <taxon>Hypocreales</taxon>
        <taxon>Hypocreaceae</taxon>
        <taxon>Trichoderma</taxon>
    </lineage>
</organism>
<protein>
    <submittedName>
        <fullName evidence="1">Uncharacterized protein</fullName>
    </submittedName>
</protein>
<dbReference type="EMBL" id="KZ679681">
    <property type="protein sequence ID" value="PTB53872.1"/>
    <property type="molecule type" value="Genomic_DNA"/>
</dbReference>
<name>A0A2T4A9Z7_TRIHA</name>
<evidence type="ECO:0000313" key="1">
    <source>
        <dbReference type="EMBL" id="PTB53872.1"/>
    </source>
</evidence>
<sequence length="66" mass="6813">MHLLSHTPTACSCLTPHFSPPHMPTNSAPLPHKPCVLQVLAGNLASPARSPASCLASFVVPTSNGN</sequence>
<dbReference type="RefSeq" id="XP_024773549.1">
    <property type="nucleotide sequence ID" value="XM_024919193.1"/>
</dbReference>
<accession>A0A2T4A9Z7</accession>
<dbReference type="GeneID" id="36627762"/>
<proteinExistence type="predicted"/>
<evidence type="ECO:0000313" key="2">
    <source>
        <dbReference type="Proteomes" id="UP000241690"/>
    </source>
</evidence>
<dbReference type="Proteomes" id="UP000241690">
    <property type="component" value="Unassembled WGS sequence"/>
</dbReference>
<keyword evidence="2" id="KW-1185">Reference proteome</keyword>
<reference evidence="1 2" key="1">
    <citation type="submission" date="2016-07" db="EMBL/GenBank/DDBJ databases">
        <title>Multiple horizontal gene transfer events from other fungi enriched the ability of initially mycotrophic Trichoderma (Ascomycota) to feed on dead plant biomass.</title>
        <authorList>
            <consortium name="DOE Joint Genome Institute"/>
            <person name="Aerts A."/>
            <person name="Atanasova L."/>
            <person name="Chenthamara K."/>
            <person name="Zhang J."/>
            <person name="Grujic M."/>
            <person name="Henrissat B."/>
            <person name="Kuo A."/>
            <person name="Salamov A."/>
            <person name="Lipzen A."/>
            <person name="Labutti K."/>
            <person name="Barry K."/>
            <person name="Miao Y."/>
            <person name="Rahimi M.J."/>
            <person name="Shen Q."/>
            <person name="Grigoriev I.V."/>
            <person name="Kubicek C.P."/>
            <person name="Druzhinina I.S."/>
        </authorList>
    </citation>
    <scope>NUCLEOTIDE SEQUENCE [LARGE SCALE GENOMIC DNA]</scope>
    <source>
        <strain evidence="1 2">CBS 226.95</strain>
    </source>
</reference>